<organism evidence="2 3">
    <name type="scientific">Lucilia cuprina</name>
    <name type="common">Green bottle fly</name>
    <name type="synonym">Australian sheep blowfly</name>
    <dbReference type="NCBI Taxonomy" id="7375"/>
    <lineage>
        <taxon>Eukaryota</taxon>
        <taxon>Metazoa</taxon>
        <taxon>Ecdysozoa</taxon>
        <taxon>Arthropoda</taxon>
        <taxon>Hexapoda</taxon>
        <taxon>Insecta</taxon>
        <taxon>Pterygota</taxon>
        <taxon>Neoptera</taxon>
        <taxon>Endopterygota</taxon>
        <taxon>Diptera</taxon>
        <taxon>Brachycera</taxon>
        <taxon>Muscomorpha</taxon>
        <taxon>Oestroidea</taxon>
        <taxon>Calliphoridae</taxon>
        <taxon>Luciliinae</taxon>
        <taxon>Lucilia</taxon>
    </lineage>
</organism>
<name>A0A0L0BYK1_LUCCU</name>
<dbReference type="EMBL" id="JRES01001158">
    <property type="protein sequence ID" value="KNC25095.1"/>
    <property type="molecule type" value="Genomic_DNA"/>
</dbReference>
<feature type="region of interest" description="Disordered" evidence="1">
    <location>
        <begin position="9"/>
        <end position="30"/>
    </location>
</feature>
<dbReference type="Gene3D" id="3.40.395.10">
    <property type="entry name" value="Adenoviral Proteinase, Chain A"/>
    <property type="match status" value="1"/>
</dbReference>
<dbReference type="Proteomes" id="UP000037069">
    <property type="component" value="Unassembled WGS sequence"/>
</dbReference>
<dbReference type="InterPro" id="IPR038765">
    <property type="entry name" value="Papain-like_cys_pep_sf"/>
</dbReference>
<protein>
    <submittedName>
        <fullName evidence="2">Uncharacterized protein</fullName>
    </submittedName>
</protein>
<feature type="non-terminal residue" evidence="2">
    <location>
        <position position="1"/>
    </location>
</feature>
<dbReference type="SUPFAM" id="SSF54001">
    <property type="entry name" value="Cysteine proteinases"/>
    <property type="match status" value="1"/>
</dbReference>
<evidence type="ECO:0000313" key="3">
    <source>
        <dbReference type="Proteomes" id="UP000037069"/>
    </source>
</evidence>
<keyword evidence="3" id="KW-1185">Reference proteome</keyword>
<sequence>QEHGILEFNSIIDEDKGNDDEKHGNSNVKYTSQDSEINTLHMYNTNMESILMNFVGQLKGMLENLIEKFSIAITNNLKGNGNINNMNACNKFNSSELSVRNNSPSNINKSDNSILINDSILIKNNDTLNDSILITKKSQKNTKESQPPEEEWNKLDPRKQKAINTKYMFAAKKNKKFEKDVEDIIDVEPNGCIFKDHTYSVPNKELECEKKRKNTFHLGFYNFLDNEDWNSLEEGCMLTNFVVDFTIFGCIKEYSKEPATLEFVFIDSLHDHTGKAHYETFISNCRKNSDETKWKFVQILERKKQDDGVSCGVFVILYALSFLK</sequence>
<accession>A0A0L0BYK1</accession>
<evidence type="ECO:0000313" key="2">
    <source>
        <dbReference type="EMBL" id="KNC25095.1"/>
    </source>
</evidence>
<feature type="non-terminal residue" evidence="2">
    <location>
        <position position="324"/>
    </location>
</feature>
<gene>
    <name evidence="2" type="ORF">FF38_00388</name>
</gene>
<evidence type="ECO:0000256" key="1">
    <source>
        <dbReference type="SAM" id="MobiDB-lite"/>
    </source>
</evidence>
<proteinExistence type="predicted"/>
<reference evidence="2 3" key="1">
    <citation type="journal article" date="2015" name="Nat. Commun.">
        <title>Lucilia cuprina genome unlocks parasitic fly biology to underpin future interventions.</title>
        <authorList>
            <person name="Anstead C.A."/>
            <person name="Korhonen P.K."/>
            <person name="Young N.D."/>
            <person name="Hall R.S."/>
            <person name="Jex A.R."/>
            <person name="Murali S.C."/>
            <person name="Hughes D.S."/>
            <person name="Lee S.F."/>
            <person name="Perry T."/>
            <person name="Stroehlein A.J."/>
            <person name="Ansell B.R."/>
            <person name="Breugelmans B."/>
            <person name="Hofmann A."/>
            <person name="Qu J."/>
            <person name="Dugan S."/>
            <person name="Lee S.L."/>
            <person name="Chao H."/>
            <person name="Dinh H."/>
            <person name="Han Y."/>
            <person name="Doddapaneni H.V."/>
            <person name="Worley K.C."/>
            <person name="Muzny D.M."/>
            <person name="Ioannidis P."/>
            <person name="Waterhouse R.M."/>
            <person name="Zdobnov E.M."/>
            <person name="James P.J."/>
            <person name="Bagnall N.H."/>
            <person name="Kotze A.C."/>
            <person name="Gibbs R.A."/>
            <person name="Richards S."/>
            <person name="Batterham P."/>
            <person name="Gasser R.B."/>
        </authorList>
    </citation>
    <scope>NUCLEOTIDE SEQUENCE [LARGE SCALE GENOMIC DNA]</scope>
    <source>
        <strain evidence="2 3">LS</strain>
        <tissue evidence="2">Full body</tissue>
    </source>
</reference>
<feature type="compositionally biased region" description="Basic and acidic residues" evidence="1">
    <location>
        <begin position="13"/>
        <end position="24"/>
    </location>
</feature>
<dbReference type="AlphaFoldDB" id="A0A0L0BYK1"/>
<comment type="caution">
    <text evidence="2">The sequence shown here is derived from an EMBL/GenBank/DDBJ whole genome shotgun (WGS) entry which is preliminary data.</text>
</comment>